<accession>A0A1M5INT0</accession>
<reference evidence="2" key="1">
    <citation type="submission" date="2016-11" db="EMBL/GenBank/DDBJ databases">
        <authorList>
            <person name="Varghese N."/>
            <person name="Submissions S."/>
        </authorList>
    </citation>
    <scope>NUCLEOTIDE SEQUENCE [LARGE SCALE GENOMIC DNA]</scope>
    <source>
        <strain evidence="2">DSM 27370</strain>
    </source>
</reference>
<dbReference type="RefSeq" id="WP_175552649.1">
    <property type="nucleotide sequence ID" value="NZ_BBXL01000035.1"/>
</dbReference>
<name>A0A1M5INT0_9BACT</name>
<keyword evidence="2" id="KW-1185">Reference proteome</keyword>
<evidence type="ECO:0000313" key="2">
    <source>
        <dbReference type="Proteomes" id="UP000184480"/>
    </source>
</evidence>
<organism evidence="1 2">
    <name type="scientific">Dysgonomonas macrotermitis</name>
    <dbReference type="NCBI Taxonomy" id="1346286"/>
    <lineage>
        <taxon>Bacteria</taxon>
        <taxon>Pseudomonadati</taxon>
        <taxon>Bacteroidota</taxon>
        <taxon>Bacteroidia</taxon>
        <taxon>Bacteroidales</taxon>
        <taxon>Dysgonomonadaceae</taxon>
        <taxon>Dysgonomonas</taxon>
    </lineage>
</organism>
<sequence>MSDKNIPTEVLAAIAMAIYDFQHQHDVESNVLTIKHESKANLPWVDRSAMMLQMPTRK</sequence>
<proteinExistence type="predicted"/>
<dbReference type="Proteomes" id="UP000184480">
    <property type="component" value="Unassembled WGS sequence"/>
</dbReference>
<dbReference type="STRING" id="1346286.SAMN05444362_12044"/>
<gene>
    <name evidence="1" type="ORF">SAMN05444362_12044</name>
</gene>
<dbReference type="AlphaFoldDB" id="A0A1M5INT0"/>
<protein>
    <submittedName>
        <fullName evidence="1">Uncharacterized protein</fullName>
    </submittedName>
</protein>
<dbReference type="EMBL" id="FQUC01000020">
    <property type="protein sequence ID" value="SHG29610.1"/>
    <property type="molecule type" value="Genomic_DNA"/>
</dbReference>
<evidence type="ECO:0000313" key="1">
    <source>
        <dbReference type="EMBL" id="SHG29610.1"/>
    </source>
</evidence>